<evidence type="ECO:0000313" key="10">
    <source>
        <dbReference type="Proteomes" id="UP000193719"/>
    </source>
</evidence>
<dbReference type="STRING" id="1754191.A0A1Y1VGW3"/>
<sequence length="535" mass="66231">MKFESEILHPPKPQPQRRGYRVKDYIIIQRRKDEAELEEMEKQNNYYKMMDKKADFERATVDATRRYKLFKNYTQLKNIQREQFEERQQKLAALFEKDKIEWTKLIEENRETVFDRIQNMKDEIKILREKREARQKKDNDNAYYNLWKNNCHEIRGIESKLKEKEVAAALEQQIKQKEIAKKAEMKYTKMWDALAENERLKKVEYYNNEEQKRKYMGQYIGKCLEEQIEEIKKRRKEEEKLRDIEKQYDLERIKMIQLEDQRNEMIRKQNAFNTRREIEEFNKESIKRKAEEVQKELEMDLCIIEEIKKEMDKDVEEQNKRKREIKREMDLFMDHINRQKIIEKERQKQIDEAFLQESKKKNKLMYEKWKQEQEARNKLMREVMKTRQEQLNEKLERNKLEQEENKREMEKLIENVKKYEEEEKLKAQKILDNKRQYSNDLLDQINNKRIHDEKIRKQDEEDYQRSLKQKQEYDDLLEKTKLLEQFKTKLKIAQIQKVDNSHYKQFPNPSLYQTYTQNRLYDSLVMREAAESNSN</sequence>
<evidence type="ECO:0000256" key="7">
    <source>
        <dbReference type="SAM" id="Coils"/>
    </source>
</evidence>
<reference evidence="9 10" key="2">
    <citation type="submission" date="2016-08" db="EMBL/GenBank/DDBJ databases">
        <title>Pervasive Adenine N6-methylation of Active Genes in Fungi.</title>
        <authorList>
            <consortium name="DOE Joint Genome Institute"/>
            <person name="Mondo S.J."/>
            <person name="Dannebaum R.O."/>
            <person name="Kuo R.C."/>
            <person name="Labutti K."/>
            <person name="Haridas S."/>
            <person name="Kuo A."/>
            <person name="Salamov A."/>
            <person name="Ahrendt S.R."/>
            <person name="Lipzen A."/>
            <person name="Sullivan W."/>
            <person name="Andreopoulos W.B."/>
            <person name="Clum A."/>
            <person name="Lindquist E."/>
            <person name="Daum C."/>
            <person name="Ramamoorthy G.K."/>
            <person name="Gryganskyi A."/>
            <person name="Culley D."/>
            <person name="Magnuson J.K."/>
            <person name="James T.Y."/>
            <person name="O'Malley M.A."/>
            <person name="Stajich J.E."/>
            <person name="Spatafora J.W."/>
            <person name="Visel A."/>
            <person name="Grigoriev I.V."/>
        </authorList>
    </citation>
    <scope>NUCLEOTIDE SEQUENCE [LARGE SCALE GENOMIC DNA]</scope>
    <source>
        <strain evidence="10">finn</strain>
    </source>
</reference>
<dbReference type="Proteomes" id="UP000193719">
    <property type="component" value="Unassembled WGS sequence"/>
</dbReference>
<evidence type="ECO:0000256" key="2">
    <source>
        <dbReference type="ARBA" id="ARBA00023054"/>
    </source>
</evidence>
<dbReference type="InterPro" id="IPR043597">
    <property type="entry name" value="TPH_dom"/>
</dbReference>
<evidence type="ECO:0000259" key="8">
    <source>
        <dbReference type="Pfam" id="PF13868"/>
    </source>
</evidence>
<feature type="coiled-coil region" evidence="7">
    <location>
        <begin position="381"/>
        <end position="429"/>
    </location>
</feature>
<feature type="domain" description="Trichohyalin-plectin-homology" evidence="8">
    <location>
        <begin position="148"/>
        <end position="486"/>
    </location>
</feature>
<evidence type="ECO:0000256" key="4">
    <source>
        <dbReference type="ARBA" id="ARBA00023273"/>
    </source>
</evidence>
<evidence type="ECO:0000256" key="5">
    <source>
        <dbReference type="ARBA" id="ARBA00033747"/>
    </source>
</evidence>
<keyword evidence="2 7" id="KW-0175">Coiled coil</keyword>
<keyword evidence="10" id="KW-1185">Reference proteome</keyword>
<dbReference type="Pfam" id="PF13868">
    <property type="entry name" value="TPH"/>
    <property type="match status" value="1"/>
</dbReference>
<reference evidence="9 10" key="1">
    <citation type="submission" date="2016-08" db="EMBL/GenBank/DDBJ databases">
        <title>Genomes of anaerobic fungi encode conserved fungal cellulosomes for biomass hydrolysis.</title>
        <authorList>
            <consortium name="DOE Joint Genome Institute"/>
            <person name="Haitjema C.H."/>
            <person name="Gilmore S.P."/>
            <person name="Henske J.K."/>
            <person name="Solomon K.V."/>
            <person name="De Groot R."/>
            <person name="Kuo A."/>
            <person name="Mondo S.J."/>
            <person name="Salamov A.A."/>
            <person name="Labutti K."/>
            <person name="Zhao Z."/>
            <person name="Chiniquy J."/>
            <person name="Barry K."/>
            <person name="Brewer H.M."/>
            <person name="Purvine S.O."/>
            <person name="Wright A.T."/>
            <person name="Boxma B."/>
            <person name="Van Alen T."/>
            <person name="Hackstein J.H."/>
            <person name="Baker S.E."/>
            <person name="Grigoriev I.V."/>
            <person name="O'Malley M.A."/>
        </authorList>
    </citation>
    <scope>NUCLEOTIDE SEQUENCE [LARGE SCALE GENOMIC DNA]</scope>
    <source>
        <strain evidence="10">finn</strain>
    </source>
</reference>
<feature type="coiled-coil region" evidence="7">
    <location>
        <begin position="110"/>
        <end position="180"/>
    </location>
</feature>
<gene>
    <name evidence="9" type="ORF">BCR36DRAFT_581134</name>
</gene>
<dbReference type="OrthoDB" id="75950at2759"/>
<dbReference type="PANTHER" id="PTHR31183">
    <property type="entry name" value="TRICHOPLEIN KERATIN FILAMENT-BINDING PROTEIN FAMILY MEMBER"/>
    <property type="match status" value="1"/>
</dbReference>
<comment type="caution">
    <text evidence="9">The sequence shown here is derived from an EMBL/GenBank/DDBJ whole genome shotgun (WGS) entry which is preliminary data.</text>
</comment>
<feature type="coiled-coil region" evidence="7">
    <location>
        <begin position="221"/>
        <end position="328"/>
    </location>
</feature>
<dbReference type="AlphaFoldDB" id="A0A1Y1VGW3"/>
<dbReference type="InterPro" id="IPR043596">
    <property type="entry name" value="CFAP53/TCHP"/>
</dbReference>
<organism evidence="9 10">
    <name type="scientific">Piromyces finnis</name>
    <dbReference type="NCBI Taxonomy" id="1754191"/>
    <lineage>
        <taxon>Eukaryota</taxon>
        <taxon>Fungi</taxon>
        <taxon>Fungi incertae sedis</taxon>
        <taxon>Chytridiomycota</taxon>
        <taxon>Chytridiomycota incertae sedis</taxon>
        <taxon>Neocallimastigomycetes</taxon>
        <taxon>Neocallimastigales</taxon>
        <taxon>Neocallimastigaceae</taxon>
        <taxon>Piromyces</taxon>
    </lineage>
</organism>
<evidence type="ECO:0000256" key="3">
    <source>
        <dbReference type="ARBA" id="ARBA00023069"/>
    </source>
</evidence>
<name>A0A1Y1VGW3_9FUNG</name>
<proteinExistence type="inferred from homology"/>
<evidence type="ECO:0000256" key="1">
    <source>
        <dbReference type="ARBA" id="ARBA00004138"/>
    </source>
</evidence>
<comment type="subcellular location">
    <subcellularLocation>
        <location evidence="1">Cell projection</location>
        <location evidence="1">Cilium</location>
    </subcellularLocation>
</comment>
<dbReference type="GO" id="GO:0005929">
    <property type="term" value="C:cilium"/>
    <property type="evidence" value="ECO:0007669"/>
    <property type="project" value="UniProtKB-SubCell"/>
</dbReference>
<evidence type="ECO:0000256" key="6">
    <source>
        <dbReference type="ARBA" id="ARBA00033773"/>
    </source>
</evidence>
<dbReference type="PANTHER" id="PTHR31183:SF1">
    <property type="entry name" value="CILIA- AND FLAGELLA-ASSOCIATED PROTEIN 53"/>
    <property type="match status" value="1"/>
</dbReference>
<evidence type="ECO:0000313" key="9">
    <source>
        <dbReference type="EMBL" id="ORX55975.1"/>
    </source>
</evidence>
<comment type="similarity">
    <text evidence="5">Belongs to the CFAP53 family.</text>
</comment>
<dbReference type="EMBL" id="MCFH01000008">
    <property type="protein sequence ID" value="ORX55975.1"/>
    <property type="molecule type" value="Genomic_DNA"/>
</dbReference>
<protein>
    <recommendedName>
        <fullName evidence="6">Cilia- and flagella-associated protein 53</fullName>
    </recommendedName>
</protein>
<keyword evidence="3" id="KW-0969">Cilium</keyword>
<accession>A0A1Y1VGW3</accession>
<keyword evidence="4" id="KW-0966">Cell projection</keyword>